<dbReference type="KEGG" id="mav:MAV_1994"/>
<dbReference type="EMBL" id="CP000479">
    <property type="protein sequence ID" value="ABK65858.1"/>
    <property type="molecule type" value="Genomic_DNA"/>
</dbReference>
<evidence type="ECO:0000256" key="1">
    <source>
        <dbReference type="SAM" id="MobiDB-lite"/>
    </source>
</evidence>
<reference evidence="2 3" key="1">
    <citation type="submission" date="2006-10" db="EMBL/GenBank/DDBJ databases">
        <authorList>
            <person name="Fleischmann R.D."/>
            <person name="Dodson R.J."/>
            <person name="Haft D.H."/>
            <person name="Merkel J.S."/>
            <person name="Nelson W.C."/>
            <person name="Fraser C.M."/>
        </authorList>
    </citation>
    <scope>NUCLEOTIDE SEQUENCE [LARGE SCALE GENOMIC DNA]</scope>
    <source>
        <strain evidence="2 3">104</strain>
    </source>
</reference>
<dbReference type="HOGENOM" id="CLU_3357150_0_0_11"/>
<accession>A0A0H2ZTS2</accession>
<feature type="region of interest" description="Disordered" evidence="1">
    <location>
        <begin position="1"/>
        <end position="20"/>
    </location>
</feature>
<sequence length="36" mass="3670">MFTLHAEAVANHDAESSGDTAVFEATHAVVSPGRSG</sequence>
<name>A0A0H2ZTS2_MYCA1</name>
<gene>
    <name evidence="2" type="ordered locus">MAV_1994</name>
</gene>
<evidence type="ECO:0000313" key="3">
    <source>
        <dbReference type="Proteomes" id="UP000001574"/>
    </source>
</evidence>
<evidence type="ECO:0000313" key="2">
    <source>
        <dbReference type="EMBL" id="ABK65858.1"/>
    </source>
</evidence>
<dbReference type="AlphaFoldDB" id="A0A0H2ZTS2"/>
<dbReference type="Proteomes" id="UP000001574">
    <property type="component" value="Chromosome"/>
</dbReference>
<organism evidence="2 3">
    <name type="scientific">Mycobacterium avium (strain 104)</name>
    <dbReference type="NCBI Taxonomy" id="243243"/>
    <lineage>
        <taxon>Bacteria</taxon>
        <taxon>Bacillati</taxon>
        <taxon>Actinomycetota</taxon>
        <taxon>Actinomycetes</taxon>
        <taxon>Mycobacteriales</taxon>
        <taxon>Mycobacteriaceae</taxon>
        <taxon>Mycobacterium</taxon>
        <taxon>Mycobacterium avium complex (MAC)</taxon>
    </lineage>
</organism>
<protein>
    <submittedName>
        <fullName evidence="2">Uncharacterized protein</fullName>
    </submittedName>
</protein>
<proteinExistence type="predicted"/>